<sequence>MSALIDWEQLDMIADGFTPDFVEIYREFVSEMPTLLSQLRDKVLAGDASAAAKVAHQIKGSSANFGFVGVSRAAATLEQNAKTGSLIDATALLGDATLSFEKAVAEVRIQRNA</sequence>
<dbReference type="CDD" id="cd00088">
    <property type="entry name" value="HPT"/>
    <property type="match status" value="1"/>
</dbReference>
<dbReference type="GO" id="GO:0000160">
    <property type="term" value="P:phosphorelay signal transduction system"/>
    <property type="evidence" value="ECO:0007669"/>
    <property type="project" value="InterPro"/>
</dbReference>
<proteinExistence type="predicted"/>
<dbReference type="SUPFAM" id="SSF47226">
    <property type="entry name" value="Histidine-containing phosphotransfer domain, HPT domain"/>
    <property type="match status" value="1"/>
</dbReference>
<dbReference type="RefSeq" id="WP_075080895.1">
    <property type="nucleotide sequence ID" value="NZ_BDCO01000003.1"/>
</dbReference>
<dbReference type="AlphaFoldDB" id="A0A146GEG5"/>
<dbReference type="OrthoDB" id="196668at2"/>
<feature type="domain" description="HPt" evidence="2">
    <location>
        <begin position="17"/>
        <end position="107"/>
    </location>
</feature>
<evidence type="ECO:0000256" key="1">
    <source>
        <dbReference type="PROSITE-ProRule" id="PRU00110"/>
    </source>
</evidence>
<keyword evidence="4" id="KW-1185">Reference proteome</keyword>
<evidence type="ECO:0000313" key="4">
    <source>
        <dbReference type="Proteomes" id="UP000076023"/>
    </source>
</evidence>
<gene>
    <name evidence="3" type="ORF">TSACC_397</name>
</gene>
<keyword evidence="1" id="KW-0597">Phosphoprotein</keyword>
<dbReference type="GO" id="GO:0004672">
    <property type="term" value="F:protein kinase activity"/>
    <property type="evidence" value="ECO:0007669"/>
    <property type="project" value="UniProtKB-ARBA"/>
</dbReference>
<dbReference type="STRING" id="690879.TSACC_397"/>
<reference evidence="4" key="1">
    <citation type="journal article" date="2017" name="Genome Announc.">
        <title>Draft Genome Sequence of Terrimicrobium sacchariphilum NM-5T, a Facultative Anaerobic Soil Bacterium of the Class Spartobacteria.</title>
        <authorList>
            <person name="Qiu Y.L."/>
            <person name="Tourlousse D.M."/>
            <person name="Matsuura N."/>
            <person name="Ohashi A."/>
            <person name="Sekiguchi Y."/>
        </authorList>
    </citation>
    <scope>NUCLEOTIDE SEQUENCE [LARGE SCALE GENOMIC DNA]</scope>
    <source>
        <strain evidence="4">NM-5</strain>
    </source>
</reference>
<comment type="caution">
    <text evidence="3">The sequence shown here is derived from an EMBL/GenBank/DDBJ whole genome shotgun (WGS) entry which is preliminary data.</text>
</comment>
<dbReference type="InterPro" id="IPR036641">
    <property type="entry name" value="HPT_dom_sf"/>
</dbReference>
<dbReference type="Gene3D" id="1.20.120.160">
    <property type="entry name" value="HPT domain"/>
    <property type="match status" value="1"/>
</dbReference>
<organism evidence="3 4">
    <name type="scientific">Terrimicrobium sacchariphilum</name>
    <dbReference type="NCBI Taxonomy" id="690879"/>
    <lineage>
        <taxon>Bacteria</taxon>
        <taxon>Pseudomonadati</taxon>
        <taxon>Verrucomicrobiota</taxon>
        <taxon>Terrimicrobiia</taxon>
        <taxon>Terrimicrobiales</taxon>
        <taxon>Terrimicrobiaceae</taxon>
        <taxon>Terrimicrobium</taxon>
    </lineage>
</organism>
<dbReference type="InterPro" id="IPR008207">
    <property type="entry name" value="Sig_transdc_His_kin_Hpt_dom"/>
</dbReference>
<dbReference type="SMART" id="SM00073">
    <property type="entry name" value="HPT"/>
    <property type="match status" value="1"/>
</dbReference>
<dbReference type="Pfam" id="PF01627">
    <property type="entry name" value="Hpt"/>
    <property type="match status" value="1"/>
</dbReference>
<dbReference type="InParanoid" id="A0A146GEG5"/>
<feature type="modified residue" description="Phosphohistidine" evidence="1">
    <location>
        <position position="56"/>
    </location>
</feature>
<name>A0A146GEG5_TERSA</name>
<dbReference type="EMBL" id="BDCO01000003">
    <property type="protein sequence ID" value="GAT35037.1"/>
    <property type="molecule type" value="Genomic_DNA"/>
</dbReference>
<evidence type="ECO:0000259" key="2">
    <source>
        <dbReference type="PROSITE" id="PS50894"/>
    </source>
</evidence>
<protein>
    <submittedName>
        <fullName evidence="3">HPt (Histidine-containing phosphotransfer) domain-containing protein</fullName>
    </submittedName>
</protein>
<evidence type="ECO:0000313" key="3">
    <source>
        <dbReference type="EMBL" id="GAT35037.1"/>
    </source>
</evidence>
<accession>A0A146GEG5</accession>
<dbReference type="Proteomes" id="UP000076023">
    <property type="component" value="Unassembled WGS sequence"/>
</dbReference>
<dbReference type="PROSITE" id="PS50894">
    <property type="entry name" value="HPT"/>
    <property type="match status" value="1"/>
</dbReference>